<keyword evidence="1" id="KW-0812">Transmembrane</keyword>
<sequence length="98" mass="10564">MINRTFRSAHARFDASQFGALFAPRKPRHPLARVAVGLLGLALLAVLLVVGVVVGTAMLALGLARRLLSRRPAAQVRPGSIVDAEYRVVDKPAHTLPY</sequence>
<keyword evidence="1" id="KW-1133">Transmembrane helix</keyword>
<reference evidence="2 3" key="1">
    <citation type="submission" date="2024-09" db="EMBL/GenBank/DDBJ databases">
        <authorList>
            <person name="Sun Q."/>
            <person name="Mori K."/>
        </authorList>
    </citation>
    <scope>NUCLEOTIDE SEQUENCE [LARGE SCALE GENOMIC DNA]</scope>
    <source>
        <strain evidence="2 3">KCTC 52403</strain>
    </source>
</reference>
<accession>A0ABV6SX13</accession>
<evidence type="ECO:0000313" key="2">
    <source>
        <dbReference type="EMBL" id="MFC0717980.1"/>
    </source>
</evidence>
<proteinExistence type="predicted"/>
<keyword evidence="1" id="KW-0472">Membrane</keyword>
<dbReference type="RefSeq" id="WP_189497271.1">
    <property type="nucleotide sequence ID" value="NZ_BMZT01000006.1"/>
</dbReference>
<keyword evidence="3" id="KW-1185">Reference proteome</keyword>
<organism evidence="2 3">
    <name type="scientific">Luteimonas padinae</name>
    <dbReference type="NCBI Taxonomy" id="1714359"/>
    <lineage>
        <taxon>Bacteria</taxon>
        <taxon>Pseudomonadati</taxon>
        <taxon>Pseudomonadota</taxon>
        <taxon>Gammaproteobacteria</taxon>
        <taxon>Lysobacterales</taxon>
        <taxon>Lysobacteraceae</taxon>
        <taxon>Luteimonas</taxon>
    </lineage>
</organism>
<name>A0ABV6SX13_9GAMM</name>
<comment type="caution">
    <text evidence="2">The sequence shown here is derived from an EMBL/GenBank/DDBJ whole genome shotgun (WGS) entry which is preliminary data.</text>
</comment>
<protein>
    <submittedName>
        <fullName evidence="2">Uncharacterized protein</fullName>
    </submittedName>
</protein>
<evidence type="ECO:0000313" key="3">
    <source>
        <dbReference type="Proteomes" id="UP001589898"/>
    </source>
</evidence>
<evidence type="ECO:0000256" key="1">
    <source>
        <dbReference type="SAM" id="Phobius"/>
    </source>
</evidence>
<feature type="transmembrane region" description="Helical" evidence="1">
    <location>
        <begin position="34"/>
        <end position="61"/>
    </location>
</feature>
<gene>
    <name evidence="2" type="ORF">ACFFFU_09495</name>
</gene>
<dbReference type="EMBL" id="JBHLTF010000030">
    <property type="protein sequence ID" value="MFC0717980.1"/>
    <property type="molecule type" value="Genomic_DNA"/>
</dbReference>
<dbReference type="Proteomes" id="UP001589898">
    <property type="component" value="Unassembled WGS sequence"/>
</dbReference>